<accession>A0ABS9E4V2</accession>
<reference evidence="3 4" key="1">
    <citation type="submission" date="2022-01" db="EMBL/GenBank/DDBJ databases">
        <authorList>
            <person name="Won M."/>
            <person name="Kim S.-J."/>
            <person name="Kwon S.-W."/>
        </authorList>
    </citation>
    <scope>NUCLEOTIDE SEQUENCE [LARGE SCALE GENOMIC DNA]</scope>
    <source>
        <strain evidence="3 4">KCTC 23505</strain>
    </source>
</reference>
<organism evidence="3 4">
    <name type="scientific">Acidiphilium iwatense</name>
    <dbReference type="NCBI Taxonomy" id="768198"/>
    <lineage>
        <taxon>Bacteria</taxon>
        <taxon>Pseudomonadati</taxon>
        <taxon>Pseudomonadota</taxon>
        <taxon>Alphaproteobacteria</taxon>
        <taxon>Acetobacterales</taxon>
        <taxon>Acidocellaceae</taxon>
        <taxon>Acidiphilium</taxon>
    </lineage>
</organism>
<evidence type="ECO:0000313" key="3">
    <source>
        <dbReference type="EMBL" id="MCF3948642.1"/>
    </source>
</evidence>
<keyword evidence="1" id="KW-0560">Oxidoreductase</keyword>
<feature type="domain" description="FAD dependent oxidoreductase" evidence="2">
    <location>
        <begin position="10"/>
        <end position="397"/>
    </location>
</feature>
<name>A0ABS9E4V2_9PROT</name>
<dbReference type="PANTHER" id="PTHR13847">
    <property type="entry name" value="SARCOSINE DEHYDROGENASE-RELATED"/>
    <property type="match status" value="1"/>
</dbReference>
<dbReference type="RefSeq" id="WP_235705955.1">
    <property type="nucleotide sequence ID" value="NZ_JAKGBZ010000066.1"/>
</dbReference>
<dbReference type="InterPro" id="IPR006076">
    <property type="entry name" value="FAD-dep_OxRdtase"/>
</dbReference>
<evidence type="ECO:0000259" key="2">
    <source>
        <dbReference type="Pfam" id="PF01266"/>
    </source>
</evidence>
<dbReference type="InterPro" id="IPR036188">
    <property type="entry name" value="FAD/NAD-bd_sf"/>
</dbReference>
<evidence type="ECO:0000256" key="1">
    <source>
        <dbReference type="ARBA" id="ARBA00023002"/>
    </source>
</evidence>
<keyword evidence="4" id="KW-1185">Reference proteome</keyword>
<dbReference type="SUPFAM" id="SSF54373">
    <property type="entry name" value="FAD-linked reductases, C-terminal domain"/>
    <property type="match status" value="1"/>
</dbReference>
<dbReference type="Proteomes" id="UP001521209">
    <property type="component" value="Unassembled WGS sequence"/>
</dbReference>
<sequence>MGVKQPDRTVLIVGGGIIGLCCALRLQQAGYATTIVDPGDFNLSASRGNAGHIAIEQIEPLASRAAIRSTVGRFALGRGSLSLPLRDIGEWAPFAWKLIRAANPSQFEAGKVILRCLLAKAISGWRRLALDIAAPDLLLERGHVIVWQDARRAARDIAAWQRTDTGTARSHPARPAERAVMAKALGVELAAALIFENTGQVADLDRLFRMLGAAWRAGGGRMIKGTVRRMTIAEGLAKLTLDDGREIVPETILLTAGVASGRLLGDLGRPVPLIAERGYHIQSEHHDWPADMPPVVFQERSIIITRFEAGLRVAGFVEFGRPDSPPDARKWARLQRHATELSLPLHAPLTRWMGARPTLPDYIPAIGRASFARNLVYAFGHQHLGVTLAPVTADIVCHIVDGSADPQSIASLSLERFAATKT</sequence>
<protein>
    <submittedName>
        <fullName evidence="3">FAD-binding oxidoreductase</fullName>
    </submittedName>
</protein>
<proteinExistence type="predicted"/>
<evidence type="ECO:0000313" key="4">
    <source>
        <dbReference type="Proteomes" id="UP001521209"/>
    </source>
</evidence>
<dbReference type="Gene3D" id="3.50.50.60">
    <property type="entry name" value="FAD/NAD(P)-binding domain"/>
    <property type="match status" value="2"/>
</dbReference>
<comment type="caution">
    <text evidence="3">The sequence shown here is derived from an EMBL/GenBank/DDBJ whole genome shotgun (WGS) entry which is preliminary data.</text>
</comment>
<dbReference type="Gene3D" id="3.30.9.10">
    <property type="entry name" value="D-Amino Acid Oxidase, subunit A, domain 2"/>
    <property type="match status" value="1"/>
</dbReference>
<dbReference type="EMBL" id="JAKGBZ010000066">
    <property type="protein sequence ID" value="MCF3948642.1"/>
    <property type="molecule type" value="Genomic_DNA"/>
</dbReference>
<dbReference type="Pfam" id="PF01266">
    <property type="entry name" value="DAO"/>
    <property type="match status" value="1"/>
</dbReference>
<gene>
    <name evidence="3" type="ORF">L2A60_18445</name>
</gene>
<dbReference type="SUPFAM" id="SSF51971">
    <property type="entry name" value="Nucleotide-binding domain"/>
    <property type="match status" value="1"/>
</dbReference>
<dbReference type="PANTHER" id="PTHR13847:SF289">
    <property type="entry name" value="GLYCINE OXIDASE"/>
    <property type="match status" value="1"/>
</dbReference>